<evidence type="ECO:0000313" key="3">
    <source>
        <dbReference type="Proteomes" id="UP001190926"/>
    </source>
</evidence>
<name>A0AAD4IMP4_PERFH</name>
<gene>
    <name evidence="2" type="ORF">C2S53_014750</name>
</gene>
<dbReference type="EMBL" id="SDAM02029614">
    <property type="protein sequence ID" value="KAH6755324.1"/>
    <property type="molecule type" value="Genomic_DNA"/>
</dbReference>
<evidence type="ECO:0000313" key="2">
    <source>
        <dbReference type="EMBL" id="KAH6755324.1"/>
    </source>
</evidence>
<reference evidence="2 3" key="1">
    <citation type="journal article" date="2021" name="Nat. Commun.">
        <title>Incipient diploidization of the medicinal plant Perilla within 10,000 years.</title>
        <authorList>
            <person name="Zhang Y."/>
            <person name="Shen Q."/>
            <person name="Leng L."/>
            <person name="Zhang D."/>
            <person name="Chen S."/>
            <person name="Shi Y."/>
            <person name="Ning Z."/>
            <person name="Chen S."/>
        </authorList>
    </citation>
    <scope>NUCLEOTIDE SEQUENCE [LARGE SCALE GENOMIC DNA]</scope>
    <source>
        <strain evidence="3">cv. PC099</strain>
    </source>
</reference>
<feature type="region of interest" description="Disordered" evidence="1">
    <location>
        <begin position="1"/>
        <end position="30"/>
    </location>
</feature>
<protein>
    <submittedName>
        <fullName evidence="2">Uncharacterized protein</fullName>
    </submittedName>
</protein>
<proteinExistence type="predicted"/>
<keyword evidence="3" id="KW-1185">Reference proteome</keyword>
<accession>A0AAD4IMP4</accession>
<organism evidence="2 3">
    <name type="scientific">Perilla frutescens var. hirtella</name>
    <name type="common">Perilla citriodora</name>
    <name type="synonym">Perilla setoyensis</name>
    <dbReference type="NCBI Taxonomy" id="608512"/>
    <lineage>
        <taxon>Eukaryota</taxon>
        <taxon>Viridiplantae</taxon>
        <taxon>Streptophyta</taxon>
        <taxon>Embryophyta</taxon>
        <taxon>Tracheophyta</taxon>
        <taxon>Spermatophyta</taxon>
        <taxon>Magnoliopsida</taxon>
        <taxon>eudicotyledons</taxon>
        <taxon>Gunneridae</taxon>
        <taxon>Pentapetalae</taxon>
        <taxon>asterids</taxon>
        <taxon>lamiids</taxon>
        <taxon>Lamiales</taxon>
        <taxon>Lamiaceae</taxon>
        <taxon>Nepetoideae</taxon>
        <taxon>Elsholtzieae</taxon>
        <taxon>Perilla</taxon>
    </lineage>
</organism>
<dbReference type="PANTHER" id="PTHR34207:SF17">
    <property type="entry name" value="PROTEIN BIC2"/>
    <property type="match status" value="1"/>
</dbReference>
<dbReference type="PANTHER" id="PTHR34207">
    <property type="entry name" value="PROTEIN BIC1"/>
    <property type="match status" value="1"/>
</dbReference>
<dbReference type="AlphaFoldDB" id="A0AAD4IMP4"/>
<evidence type="ECO:0000256" key="1">
    <source>
        <dbReference type="SAM" id="MobiDB-lite"/>
    </source>
</evidence>
<feature type="compositionally biased region" description="Polar residues" evidence="1">
    <location>
        <begin position="1"/>
        <end position="16"/>
    </location>
</feature>
<dbReference type="InterPro" id="IPR040374">
    <property type="entry name" value="BIC"/>
</dbReference>
<comment type="caution">
    <text evidence="2">The sequence shown here is derived from an EMBL/GenBank/DDBJ whole genome shotgun (WGS) entry which is preliminary data.</text>
</comment>
<dbReference type="Proteomes" id="UP001190926">
    <property type="component" value="Unassembled WGS sequence"/>
</dbReference>
<sequence>MEPSSTNSNEIHTASKSNDDDEALMNGSSEKVQVIIPERWGQEGLLKDWMDYSSFDALLAPAEAALARQALLAQPPPRI</sequence>
<dbReference type="GO" id="GO:0009785">
    <property type="term" value="P:blue light signaling pathway"/>
    <property type="evidence" value="ECO:0007669"/>
    <property type="project" value="InterPro"/>
</dbReference>